<dbReference type="AlphaFoldDB" id="A0A5S3YR32"/>
<feature type="transmembrane region" description="Helical" evidence="1">
    <location>
        <begin position="94"/>
        <end position="121"/>
    </location>
</feature>
<feature type="transmembrane region" description="Helical" evidence="1">
    <location>
        <begin position="12"/>
        <end position="35"/>
    </location>
</feature>
<feature type="transmembrane region" description="Helical" evidence="1">
    <location>
        <begin position="297"/>
        <end position="321"/>
    </location>
</feature>
<protein>
    <recommendedName>
        <fullName evidence="2">DUF418 domain-containing protein</fullName>
    </recommendedName>
</protein>
<dbReference type="OrthoDB" id="9807744at2"/>
<dbReference type="PANTHER" id="PTHR30590">
    <property type="entry name" value="INNER MEMBRANE PROTEIN"/>
    <property type="match status" value="1"/>
</dbReference>
<reference evidence="4" key="2">
    <citation type="submission" date="2019-06" db="EMBL/GenBank/DDBJ databases">
        <title>Co-occurence of chitin degradation, pigmentation and bioactivity in marine Pseudoalteromonas.</title>
        <authorList>
            <person name="Sonnenschein E.C."/>
            <person name="Bech P.K."/>
        </authorList>
    </citation>
    <scope>NUCLEOTIDE SEQUENCE [LARGE SCALE GENOMIC DNA]</scope>
    <source>
        <strain evidence="4">S1189</strain>
    </source>
</reference>
<evidence type="ECO:0000256" key="1">
    <source>
        <dbReference type="SAM" id="Phobius"/>
    </source>
</evidence>
<keyword evidence="1" id="KW-1133">Transmembrane helix</keyword>
<organism evidence="3 4">
    <name type="scientific">Pseudoalteromonas phenolica</name>
    <dbReference type="NCBI Taxonomy" id="161398"/>
    <lineage>
        <taxon>Bacteria</taxon>
        <taxon>Pseudomonadati</taxon>
        <taxon>Pseudomonadota</taxon>
        <taxon>Gammaproteobacteria</taxon>
        <taxon>Alteromonadales</taxon>
        <taxon>Pseudoalteromonadaceae</taxon>
        <taxon>Pseudoalteromonas</taxon>
    </lineage>
</organism>
<feature type="transmembrane region" description="Helical" evidence="1">
    <location>
        <begin position="235"/>
        <end position="252"/>
    </location>
</feature>
<reference evidence="3 4" key="1">
    <citation type="submission" date="2017-12" db="EMBL/GenBank/DDBJ databases">
        <authorList>
            <person name="Paulsen S."/>
            <person name="Gram L.K."/>
        </authorList>
    </citation>
    <scope>NUCLEOTIDE SEQUENCE [LARGE SCALE GENOMIC DNA]</scope>
    <source>
        <strain evidence="3 4">S1189</strain>
    </source>
</reference>
<dbReference type="RefSeq" id="WP_138568263.1">
    <property type="nucleotide sequence ID" value="NZ_PNCM01000031.1"/>
</dbReference>
<feature type="transmembrane region" description="Helical" evidence="1">
    <location>
        <begin position="264"/>
        <end position="285"/>
    </location>
</feature>
<dbReference type="EMBL" id="PNCM01000031">
    <property type="protein sequence ID" value="TMP79288.1"/>
    <property type="molecule type" value="Genomic_DNA"/>
</dbReference>
<proteinExistence type="predicted"/>
<dbReference type="Pfam" id="PF04235">
    <property type="entry name" value="DUF418"/>
    <property type="match status" value="1"/>
</dbReference>
<sequence>MRVQSIDVLRGIAILGILLMNIYFHGIMSLGYVPFDITPQTDMWVDTFNAIFADGRFRTLFCILFGAGLAIQIKSCKKKGLNYQDFLKSRLNWLMIFGIIHGVFIFGGDVLFLYAVCALVIIKKLTLPTRELFRKAKKWLIIGAILNILFSALVIWSTGIEPEMVRGSDLFLEEYSSWVGNYDYQVTIQAIFSVFLVLSSPLWVFWQVAGLMLLGVYFYRTGFFKRGLTAGQFKTFALAAASLTCFDIFMRWNYFSVGSEMNSLLASISAIFMSILYIHGVIYLLKNNHRWIEVFKAPGRMAFTLYIMQSVVLAILLRWVFPEVHLTVSMIDYLAMAVGMILFQLVFANWYLHQFKQGPLEALWRKAYLASFAKKQARRAEIISN</sequence>
<accession>A0A5S3YR32</accession>
<comment type="caution">
    <text evidence="3">The sequence shown here is derived from an EMBL/GenBank/DDBJ whole genome shotgun (WGS) entry which is preliminary data.</text>
</comment>
<evidence type="ECO:0000313" key="3">
    <source>
        <dbReference type="EMBL" id="TMP79288.1"/>
    </source>
</evidence>
<feature type="domain" description="DUF418" evidence="2">
    <location>
        <begin position="219"/>
        <end position="368"/>
    </location>
</feature>
<feature type="transmembrane region" description="Helical" evidence="1">
    <location>
        <begin position="333"/>
        <end position="352"/>
    </location>
</feature>
<dbReference type="InterPro" id="IPR052529">
    <property type="entry name" value="Bact_Transport_Assoc"/>
</dbReference>
<gene>
    <name evidence="3" type="ORF">CWB73_14330</name>
</gene>
<feature type="transmembrane region" description="Helical" evidence="1">
    <location>
        <begin position="204"/>
        <end position="223"/>
    </location>
</feature>
<evidence type="ECO:0000313" key="4">
    <source>
        <dbReference type="Proteomes" id="UP000307362"/>
    </source>
</evidence>
<dbReference type="Proteomes" id="UP000307362">
    <property type="component" value="Unassembled WGS sequence"/>
</dbReference>
<feature type="transmembrane region" description="Helical" evidence="1">
    <location>
        <begin position="141"/>
        <end position="160"/>
    </location>
</feature>
<name>A0A5S3YR32_9GAMM</name>
<dbReference type="InterPro" id="IPR007349">
    <property type="entry name" value="DUF418"/>
</dbReference>
<dbReference type="PANTHER" id="PTHR30590:SF2">
    <property type="entry name" value="INNER MEMBRANE PROTEIN"/>
    <property type="match status" value="1"/>
</dbReference>
<keyword evidence="1" id="KW-0812">Transmembrane</keyword>
<evidence type="ECO:0000259" key="2">
    <source>
        <dbReference type="Pfam" id="PF04235"/>
    </source>
</evidence>
<keyword evidence="1" id="KW-0472">Membrane</keyword>